<proteinExistence type="predicted"/>
<keyword evidence="1" id="KW-0472">Membrane</keyword>
<comment type="caution">
    <text evidence="2">The sequence shown here is derived from an EMBL/GenBank/DDBJ whole genome shotgun (WGS) entry which is preliminary data.</text>
</comment>
<dbReference type="AlphaFoldDB" id="A0A1F5NR29"/>
<name>A0A1F5NR29_9BACT</name>
<evidence type="ECO:0000313" key="3">
    <source>
        <dbReference type="Proteomes" id="UP000177912"/>
    </source>
</evidence>
<evidence type="ECO:0000313" key="2">
    <source>
        <dbReference type="EMBL" id="OGE80129.1"/>
    </source>
</evidence>
<feature type="transmembrane region" description="Helical" evidence="1">
    <location>
        <begin position="50"/>
        <end position="70"/>
    </location>
</feature>
<feature type="transmembrane region" description="Helical" evidence="1">
    <location>
        <begin position="86"/>
        <end position="107"/>
    </location>
</feature>
<dbReference type="STRING" id="1817822.A2826_00925"/>
<evidence type="ECO:0000256" key="1">
    <source>
        <dbReference type="SAM" id="Phobius"/>
    </source>
</evidence>
<sequence length="145" mass="15644">MKKQNLVLSILLIMVIGVGMIPQVYAQGAADGPCAGSDNLGICIVSIYRWALGLGVLLALTMIIFSGYYYMTAGGDAQKVQSAKDIFANAFIGLIILFSAVLILRTINPDLVKFKKNLDPKAAFIEQESPDVAGTFYTPRLPRGE</sequence>
<organism evidence="2 3">
    <name type="scientific">Candidatus Doudnabacteria bacterium RIFCSPHIGHO2_01_FULL_43_23</name>
    <dbReference type="NCBI Taxonomy" id="1817822"/>
    <lineage>
        <taxon>Bacteria</taxon>
        <taxon>Candidatus Doudnaibacteriota</taxon>
    </lineage>
</organism>
<dbReference type="InterPro" id="IPR043993">
    <property type="entry name" value="T4SS_pilin"/>
</dbReference>
<accession>A0A1F5NR29</accession>
<gene>
    <name evidence="2" type="ORF">A2826_00925</name>
</gene>
<keyword evidence="1" id="KW-1133">Transmembrane helix</keyword>
<protein>
    <recommendedName>
        <fullName evidence="4">TrbC/VIRB2 family protein</fullName>
    </recommendedName>
</protein>
<reference evidence="2 3" key="1">
    <citation type="journal article" date="2016" name="Nat. Commun.">
        <title>Thousands of microbial genomes shed light on interconnected biogeochemical processes in an aquifer system.</title>
        <authorList>
            <person name="Anantharaman K."/>
            <person name="Brown C.T."/>
            <person name="Hug L.A."/>
            <person name="Sharon I."/>
            <person name="Castelle C.J."/>
            <person name="Probst A.J."/>
            <person name="Thomas B.C."/>
            <person name="Singh A."/>
            <person name="Wilkins M.J."/>
            <person name="Karaoz U."/>
            <person name="Brodie E.L."/>
            <person name="Williams K.H."/>
            <person name="Hubbard S.S."/>
            <person name="Banfield J.F."/>
        </authorList>
    </citation>
    <scope>NUCLEOTIDE SEQUENCE [LARGE SCALE GENOMIC DNA]</scope>
</reference>
<dbReference type="Pfam" id="PF18895">
    <property type="entry name" value="T4SS_pilin"/>
    <property type="match status" value="1"/>
</dbReference>
<evidence type="ECO:0008006" key="4">
    <source>
        <dbReference type="Google" id="ProtNLM"/>
    </source>
</evidence>
<dbReference type="EMBL" id="MFEI01000040">
    <property type="protein sequence ID" value="OGE80129.1"/>
    <property type="molecule type" value="Genomic_DNA"/>
</dbReference>
<keyword evidence="1" id="KW-0812">Transmembrane</keyword>
<dbReference type="Proteomes" id="UP000177912">
    <property type="component" value="Unassembled WGS sequence"/>
</dbReference>